<dbReference type="Pfam" id="PF14759">
    <property type="entry name" value="Reductase_C"/>
    <property type="match status" value="1"/>
</dbReference>
<evidence type="ECO:0000259" key="5">
    <source>
        <dbReference type="Pfam" id="PF07992"/>
    </source>
</evidence>
<keyword evidence="2" id="KW-0285">Flavoprotein</keyword>
<dbReference type="PRINTS" id="PR00368">
    <property type="entry name" value="FADPNR"/>
</dbReference>
<keyword evidence="8" id="KW-1185">Reference proteome</keyword>
<dbReference type="InterPro" id="IPR023753">
    <property type="entry name" value="FAD/NAD-binding_dom"/>
</dbReference>
<keyword evidence="4" id="KW-0560">Oxidoreductase</keyword>
<comment type="cofactor">
    <cofactor evidence="1">
        <name>FAD</name>
        <dbReference type="ChEBI" id="CHEBI:57692"/>
    </cofactor>
</comment>
<dbReference type="HOGENOM" id="CLU_003291_4_0_6"/>
<gene>
    <name evidence="7" type="ORF">NOR51B_360</name>
</gene>
<dbReference type="STRING" id="565045.NOR51B_360"/>
<dbReference type="GO" id="GO:0005737">
    <property type="term" value="C:cytoplasm"/>
    <property type="evidence" value="ECO:0007669"/>
    <property type="project" value="TreeGrafter"/>
</dbReference>
<dbReference type="SUPFAM" id="SSF55424">
    <property type="entry name" value="FAD/NAD-linked reductases, dimerisation (C-terminal) domain"/>
    <property type="match status" value="1"/>
</dbReference>
<dbReference type="InterPro" id="IPR016156">
    <property type="entry name" value="FAD/NAD-linked_Rdtase_dimer_sf"/>
</dbReference>
<protein>
    <submittedName>
        <fullName evidence="7">Putidaredoxin reductase</fullName>
    </submittedName>
</protein>
<sequence length="406" mass="43807">MARCVIVGASHAAAQVVFSLRQLKYEGEIVLVGDEPYLPYNRPPLSKTFLSGDVSIDQILIRPEKAYEKAEVTLKLGRRAIAVDATAKELTLDDGEVIPYDKLVLATGSKARQVSLPGSDLNGLHYLRTIEDVEAIRQRVAPGSRAVIVGGGYIGLETAAAMRKLGMEVTVLEAMSRILQRVTAPKLSEFYHRVHTEEGVSIHVDAMVSSIVGDKNVAAVTTADGAEYPADVVVVGIGILPEVDLAESAGVDVDNGILVNEFAETSNPDILACGDCTSHFNPIYQRQIRLESVQNAVDQAKVVAATICGKRDAYSALPWFWSDQYDIKLQIAGLSQGFDRVVVRGDIDAGRSFAAFYLLGDQLLAVDAVNRPQEFMIGRRLLSQGISPPAEMLADDGVDVKSLINA</sequence>
<feature type="domain" description="FAD/NAD(P)-binding" evidence="5">
    <location>
        <begin position="3"/>
        <end position="300"/>
    </location>
</feature>
<dbReference type="Gene3D" id="3.50.50.60">
    <property type="entry name" value="FAD/NAD(P)-binding domain"/>
    <property type="match status" value="2"/>
</dbReference>
<name>B8KSA7_9GAMM</name>
<organism evidence="7 8">
    <name type="scientific">Luminiphilus syltensis NOR5-1B</name>
    <dbReference type="NCBI Taxonomy" id="565045"/>
    <lineage>
        <taxon>Bacteria</taxon>
        <taxon>Pseudomonadati</taxon>
        <taxon>Pseudomonadota</taxon>
        <taxon>Gammaproteobacteria</taxon>
        <taxon>Cellvibrionales</taxon>
        <taxon>Halieaceae</taxon>
        <taxon>Luminiphilus</taxon>
    </lineage>
</organism>
<reference evidence="8" key="1">
    <citation type="journal article" date="2013" name="BMC Microbiol.">
        <title>Taxonomy and evolution of bacteriochlorophyll a-containing members of the OM60/NOR5 clade of marine gammaproteobacteria: description of Luminiphilus syltensis gen. nov., sp. nov., reclassification of Haliea rubra as Pseudohaliea rubra gen. nov., comb. nov., and emendation of Chromatocurvus halotolerans.</title>
        <authorList>
            <person name="Spring S."/>
            <person name="Riedel T."/>
            <person name="Sproer C."/>
            <person name="Yan S."/>
            <person name="Harder J."/>
            <person name="Fuchs B.M."/>
        </authorList>
    </citation>
    <scope>NUCLEOTIDE SEQUENCE [LARGE SCALE GENOMIC DNA]</scope>
    <source>
        <strain evidence="8">NOR51-B</strain>
    </source>
</reference>
<dbReference type="Proteomes" id="UP000004699">
    <property type="component" value="Unassembled WGS sequence"/>
</dbReference>
<dbReference type="Pfam" id="PF07992">
    <property type="entry name" value="Pyr_redox_2"/>
    <property type="match status" value="1"/>
</dbReference>
<evidence type="ECO:0000313" key="8">
    <source>
        <dbReference type="Proteomes" id="UP000004699"/>
    </source>
</evidence>
<dbReference type="eggNOG" id="COG0446">
    <property type="taxonomic scope" value="Bacteria"/>
</dbReference>
<evidence type="ECO:0000256" key="2">
    <source>
        <dbReference type="ARBA" id="ARBA00022630"/>
    </source>
</evidence>
<accession>B8KSA7</accession>
<dbReference type="InterPro" id="IPR050446">
    <property type="entry name" value="FAD-oxidoreductase/Apoptosis"/>
</dbReference>
<dbReference type="EMBL" id="DS999411">
    <property type="protein sequence ID" value="EED34423.1"/>
    <property type="molecule type" value="Genomic_DNA"/>
</dbReference>
<dbReference type="InterPro" id="IPR036188">
    <property type="entry name" value="FAD/NAD-bd_sf"/>
</dbReference>
<evidence type="ECO:0000313" key="7">
    <source>
        <dbReference type="EMBL" id="EED34423.1"/>
    </source>
</evidence>
<evidence type="ECO:0000256" key="4">
    <source>
        <dbReference type="ARBA" id="ARBA00023002"/>
    </source>
</evidence>
<dbReference type="PRINTS" id="PR00411">
    <property type="entry name" value="PNDRDTASEI"/>
</dbReference>
<evidence type="ECO:0000256" key="3">
    <source>
        <dbReference type="ARBA" id="ARBA00022827"/>
    </source>
</evidence>
<dbReference type="AlphaFoldDB" id="B8KSA7"/>
<evidence type="ECO:0000259" key="6">
    <source>
        <dbReference type="Pfam" id="PF14759"/>
    </source>
</evidence>
<dbReference type="OrthoDB" id="9800167at2"/>
<keyword evidence="3" id="KW-0274">FAD</keyword>
<dbReference type="PANTHER" id="PTHR43557">
    <property type="entry name" value="APOPTOSIS-INDUCING FACTOR 1"/>
    <property type="match status" value="1"/>
</dbReference>
<dbReference type="GO" id="GO:0016651">
    <property type="term" value="F:oxidoreductase activity, acting on NAD(P)H"/>
    <property type="evidence" value="ECO:0007669"/>
    <property type="project" value="TreeGrafter"/>
</dbReference>
<dbReference type="SUPFAM" id="SSF51905">
    <property type="entry name" value="FAD/NAD(P)-binding domain"/>
    <property type="match status" value="2"/>
</dbReference>
<dbReference type="RefSeq" id="WP_009019171.1">
    <property type="nucleotide sequence ID" value="NZ_DS999411.1"/>
</dbReference>
<feature type="domain" description="Reductase C-terminal" evidence="6">
    <location>
        <begin position="319"/>
        <end position="403"/>
    </location>
</feature>
<evidence type="ECO:0000256" key="1">
    <source>
        <dbReference type="ARBA" id="ARBA00001974"/>
    </source>
</evidence>
<dbReference type="PANTHER" id="PTHR43557:SF2">
    <property type="entry name" value="RIESKE DOMAIN-CONTAINING PROTEIN-RELATED"/>
    <property type="match status" value="1"/>
</dbReference>
<proteinExistence type="predicted"/>
<dbReference type="InterPro" id="IPR028202">
    <property type="entry name" value="Reductase_C"/>
</dbReference>
<dbReference type="Gene3D" id="3.30.390.30">
    <property type="match status" value="1"/>
</dbReference>